<dbReference type="EMBL" id="DVGK01000091">
    <property type="protein sequence ID" value="HIR13857.1"/>
    <property type="molecule type" value="Genomic_DNA"/>
</dbReference>
<reference evidence="1" key="2">
    <citation type="journal article" date="2021" name="PeerJ">
        <title>Extensive microbial diversity within the chicken gut microbiome revealed by metagenomics and culture.</title>
        <authorList>
            <person name="Gilroy R."/>
            <person name="Ravi A."/>
            <person name="Getino M."/>
            <person name="Pursley I."/>
            <person name="Horton D.L."/>
            <person name="Alikhan N.F."/>
            <person name="Baker D."/>
            <person name="Gharbi K."/>
            <person name="Hall N."/>
            <person name="Watson M."/>
            <person name="Adriaenssens E.M."/>
            <person name="Foster-Nyarko E."/>
            <person name="Jarju S."/>
            <person name="Secka A."/>
            <person name="Antonio M."/>
            <person name="Oren A."/>
            <person name="Chaudhuri R.R."/>
            <person name="La Ragione R."/>
            <person name="Hildebrand F."/>
            <person name="Pallen M.J."/>
        </authorList>
    </citation>
    <scope>NUCLEOTIDE SEQUENCE</scope>
    <source>
        <strain evidence="1">ChiSjej4B22-8148</strain>
    </source>
</reference>
<evidence type="ECO:0000313" key="2">
    <source>
        <dbReference type="Proteomes" id="UP000886757"/>
    </source>
</evidence>
<name>A0A9D1D9W2_9FIRM</name>
<gene>
    <name evidence="1" type="ORF">IAB31_08040</name>
</gene>
<sequence length="129" mass="14618">MKRELGIARCGLACCLCTENADCNGCGSNGCPDNDFCENKKCSIAKELTHCYECEETCRKGLLSKIKPYTFSLFAKKYGEEKLLDCLERNEKNGIVYHREGINGDYDDFDDVERLMNFILTGVREIKSC</sequence>
<reference evidence="1" key="1">
    <citation type="submission" date="2020-10" db="EMBL/GenBank/DDBJ databases">
        <authorList>
            <person name="Gilroy R."/>
        </authorList>
    </citation>
    <scope>NUCLEOTIDE SEQUENCE</scope>
    <source>
        <strain evidence="1">ChiSjej4B22-8148</strain>
    </source>
</reference>
<dbReference type="Proteomes" id="UP000886757">
    <property type="component" value="Unassembled WGS sequence"/>
</dbReference>
<protein>
    <submittedName>
        <fullName evidence="1">DUF3795 domain-containing protein</fullName>
    </submittedName>
</protein>
<accession>A0A9D1D9W2</accession>
<dbReference type="AlphaFoldDB" id="A0A9D1D9W2"/>
<comment type="caution">
    <text evidence="1">The sequence shown here is derived from an EMBL/GenBank/DDBJ whole genome shotgun (WGS) entry which is preliminary data.</text>
</comment>
<organism evidence="1 2">
    <name type="scientific">Candidatus Choladousia intestinavium</name>
    <dbReference type="NCBI Taxonomy" id="2840727"/>
    <lineage>
        <taxon>Bacteria</taxon>
        <taxon>Bacillati</taxon>
        <taxon>Bacillota</taxon>
        <taxon>Clostridia</taxon>
        <taxon>Lachnospirales</taxon>
        <taxon>Lachnospiraceae</taxon>
        <taxon>Lachnospiraceae incertae sedis</taxon>
        <taxon>Candidatus Choladousia</taxon>
    </lineage>
</organism>
<proteinExistence type="predicted"/>
<evidence type="ECO:0000313" key="1">
    <source>
        <dbReference type="EMBL" id="HIR13857.1"/>
    </source>
</evidence>